<evidence type="ECO:0000313" key="3">
    <source>
        <dbReference type="Proteomes" id="UP000799777"/>
    </source>
</evidence>
<feature type="region of interest" description="Disordered" evidence="1">
    <location>
        <begin position="179"/>
        <end position="203"/>
    </location>
</feature>
<dbReference type="EMBL" id="ML978210">
    <property type="protein sequence ID" value="KAF2028642.1"/>
    <property type="molecule type" value="Genomic_DNA"/>
</dbReference>
<organism evidence="2 3">
    <name type="scientific">Setomelanomma holmii</name>
    <dbReference type="NCBI Taxonomy" id="210430"/>
    <lineage>
        <taxon>Eukaryota</taxon>
        <taxon>Fungi</taxon>
        <taxon>Dikarya</taxon>
        <taxon>Ascomycota</taxon>
        <taxon>Pezizomycotina</taxon>
        <taxon>Dothideomycetes</taxon>
        <taxon>Pleosporomycetidae</taxon>
        <taxon>Pleosporales</taxon>
        <taxon>Pleosporineae</taxon>
        <taxon>Phaeosphaeriaceae</taxon>
        <taxon>Setomelanomma</taxon>
    </lineage>
</organism>
<sequence length="232" mass="25970">MPPSQHLVEAISYSFIPSVSLMSGRSTLATRPGMSMVTAGLRYKLSQQPSNTRTRRFLSTTPLHRPLTTQKPGLPSRVPANQPSNYPFDYTRALWTYPRYFTIYKSNADLTLATNLGRELRLDSNPSSQIRSTKMSRKQSRNDTIGRYCVPILYAVFITFTTGNAVVMGKAIEDLENKTQVSPRPYESSKKDTAVSATNSDCEADSEAVQAELDALRAELRQTRFMPVLVHP</sequence>
<protein>
    <submittedName>
        <fullName evidence="2">Uncharacterized protein</fullName>
    </submittedName>
</protein>
<evidence type="ECO:0000256" key="1">
    <source>
        <dbReference type="SAM" id="MobiDB-lite"/>
    </source>
</evidence>
<proteinExistence type="predicted"/>
<comment type="caution">
    <text evidence="2">The sequence shown here is derived from an EMBL/GenBank/DDBJ whole genome shotgun (WGS) entry which is preliminary data.</text>
</comment>
<reference evidence="2" key="1">
    <citation type="journal article" date="2020" name="Stud. Mycol.">
        <title>101 Dothideomycetes genomes: a test case for predicting lifestyles and emergence of pathogens.</title>
        <authorList>
            <person name="Haridas S."/>
            <person name="Albert R."/>
            <person name="Binder M."/>
            <person name="Bloem J."/>
            <person name="Labutti K."/>
            <person name="Salamov A."/>
            <person name="Andreopoulos B."/>
            <person name="Baker S."/>
            <person name="Barry K."/>
            <person name="Bills G."/>
            <person name="Bluhm B."/>
            <person name="Cannon C."/>
            <person name="Castanera R."/>
            <person name="Culley D."/>
            <person name="Daum C."/>
            <person name="Ezra D."/>
            <person name="Gonzalez J."/>
            <person name="Henrissat B."/>
            <person name="Kuo A."/>
            <person name="Liang C."/>
            <person name="Lipzen A."/>
            <person name="Lutzoni F."/>
            <person name="Magnuson J."/>
            <person name="Mondo S."/>
            <person name="Nolan M."/>
            <person name="Ohm R."/>
            <person name="Pangilinan J."/>
            <person name="Park H.-J."/>
            <person name="Ramirez L."/>
            <person name="Alfaro M."/>
            <person name="Sun H."/>
            <person name="Tritt A."/>
            <person name="Yoshinaga Y."/>
            <person name="Zwiers L.-H."/>
            <person name="Turgeon B."/>
            <person name="Goodwin S."/>
            <person name="Spatafora J."/>
            <person name="Crous P."/>
            <person name="Grigoriev I."/>
        </authorList>
    </citation>
    <scope>NUCLEOTIDE SEQUENCE</scope>
    <source>
        <strain evidence="2">CBS 110217</strain>
    </source>
</reference>
<dbReference type="Proteomes" id="UP000799777">
    <property type="component" value="Unassembled WGS sequence"/>
</dbReference>
<name>A0A9P4H830_9PLEO</name>
<accession>A0A9P4H830</accession>
<gene>
    <name evidence="2" type="ORF">EK21DRAFT_113656</name>
</gene>
<keyword evidence="3" id="KW-1185">Reference proteome</keyword>
<evidence type="ECO:0000313" key="2">
    <source>
        <dbReference type="EMBL" id="KAF2028642.1"/>
    </source>
</evidence>
<dbReference type="AlphaFoldDB" id="A0A9P4H830"/>